<proteinExistence type="predicted"/>
<dbReference type="EMBL" id="CAJPIZ010003860">
    <property type="protein sequence ID" value="CAG2106902.1"/>
    <property type="molecule type" value="Genomic_DNA"/>
</dbReference>
<gene>
    <name evidence="2" type="ORF">OSB1V03_LOCUS6905</name>
</gene>
<dbReference type="Pfam" id="PF08242">
    <property type="entry name" value="Methyltransf_12"/>
    <property type="match status" value="1"/>
</dbReference>
<dbReference type="InterPro" id="IPR029063">
    <property type="entry name" value="SAM-dependent_MTases_sf"/>
</dbReference>
<organism evidence="2">
    <name type="scientific">Medioppia subpectinata</name>
    <dbReference type="NCBI Taxonomy" id="1979941"/>
    <lineage>
        <taxon>Eukaryota</taxon>
        <taxon>Metazoa</taxon>
        <taxon>Ecdysozoa</taxon>
        <taxon>Arthropoda</taxon>
        <taxon>Chelicerata</taxon>
        <taxon>Arachnida</taxon>
        <taxon>Acari</taxon>
        <taxon>Acariformes</taxon>
        <taxon>Sarcoptiformes</taxon>
        <taxon>Oribatida</taxon>
        <taxon>Brachypylina</taxon>
        <taxon>Oppioidea</taxon>
        <taxon>Oppiidae</taxon>
        <taxon>Medioppia</taxon>
    </lineage>
</organism>
<dbReference type="OrthoDB" id="6509106at2759"/>
<name>A0A7R9KNK8_9ACAR</name>
<dbReference type="InterPro" id="IPR013217">
    <property type="entry name" value="Methyltransf_12"/>
</dbReference>
<sequence>MDQIAPEVYGSLNYAPKKFAAQSLIILGSQNRLFDTIVDIGCGDGGVTKELAQKLRHRQLVAVDVDPAMTAYAQQTNPEESIQYKTQDVSAAWDELSEDIRALEGKVTLIFSNFVLHYIRDKSRLVANFSRLLTTAGAGGCIHANIFIPADLNRKLPVSERAGHWTEATANDRQIQAWRQALSDSGLRVDKFEIIDDVWRMSRKEMIDFLPVLIHDFRPFFESGDRFEAEVKVLANTVFEAYCSPRDDEPNPNAWTQFTADESPAAEAGIQLNILRLVAIKKS</sequence>
<dbReference type="SUPFAM" id="SSF53335">
    <property type="entry name" value="S-adenosyl-L-methionine-dependent methyltransferases"/>
    <property type="match status" value="1"/>
</dbReference>
<protein>
    <recommendedName>
        <fullName evidence="1">Methyltransferase type 12 domain-containing protein</fullName>
    </recommendedName>
</protein>
<evidence type="ECO:0000259" key="1">
    <source>
        <dbReference type="Pfam" id="PF08242"/>
    </source>
</evidence>
<dbReference type="CDD" id="cd02440">
    <property type="entry name" value="AdoMet_MTases"/>
    <property type="match status" value="1"/>
</dbReference>
<dbReference type="Gene3D" id="3.40.50.150">
    <property type="entry name" value="Vaccinia Virus protein VP39"/>
    <property type="match status" value="1"/>
</dbReference>
<dbReference type="PANTHER" id="PTHR43861:SF1">
    <property type="entry name" value="TRANS-ACONITATE 2-METHYLTRANSFERASE"/>
    <property type="match status" value="1"/>
</dbReference>
<reference evidence="2" key="1">
    <citation type="submission" date="2020-11" db="EMBL/GenBank/DDBJ databases">
        <authorList>
            <person name="Tran Van P."/>
        </authorList>
    </citation>
    <scope>NUCLEOTIDE SEQUENCE</scope>
</reference>
<dbReference type="Proteomes" id="UP000759131">
    <property type="component" value="Unassembled WGS sequence"/>
</dbReference>
<keyword evidence="3" id="KW-1185">Reference proteome</keyword>
<evidence type="ECO:0000313" key="3">
    <source>
        <dbReference type="Proteomes" id="UP000759131"/>
    </source>
</evidence>
<evidence type="ECO:0000313" key="2">
    <source>
        <dbReference type="EMBL" id="CAD7626472.1"/>
    </source>
</evidence>
<feature type="domain" description="Methyltransferase type 12" evidence="1">
    <location>
        <begin position="38"/>
        <end position="137"/>
    </location>
</feature>
<dbReference type="AlphaFoldDB" id="A0A7R9KNK8"/>
<accession>A0A7R9KNK8</accession>
<dbReference type="PANTHER" id="PTHR43861">
    <property type="entry name" value="TRANS-ACONITATE 2-METHYLTRANSFERASE-RELATED"/>
    <property type="match status" value="1"/>
</dbReference>
<dbReference type="EMBL" id="OC858435">
    <property type="protein sequence ID" value="CAD7626472.1"/>
    <property type="molecule type" value="Genomic_DNA"/>
</dbReference>